<dbReference type="EMBL" id="LR131273">
    <property type="protein sequence ID" value="VDR38279.1"/>
    <property type="molecule type" value="Genomic_DNA"/>
</dbReference>
<keyword evidence="1" id="KW-1133">Transmembrane helix</keyword>
<feature type="transmembrane region" description="Helical" evidence="1">
    <location>
        <begin position="50"/>
        <end position="73"/>
    </location>
</feature>
<dbReference type="AlphaFoldDB" id="A0A3P8JYA8"/>
<evidence type="ECO:0008006" key="4">
    <source>
        <dbReference type="Google" id="ProtNLM"/>
    </source>
</evidence>
<protein>
    <recommendedName>
        <fullName evidence="4">YcxB-like protein domain-containing protein</fullName>
    </recommendedName>
</protein>
<feature type="transmembrane region" description="Helical" evidence="1">
    <location>
        <begin position="79"/>
        <end position="103"/>
    </location>
</feature>
<keyword evidence="1" id="KW-0472">Membrane</keyword>
<accession>A0A3P8JYA8</accession>
<sequence length="182" mass="19949">MTNDPQQDHSTPQAAQPDDADRIPSITVEWVAQPGDLRRATLSVLRQRRFWVRSLVVGLVVGVVVGAVCIATGSGWPLGLLIGGCFFLGLSLEMLLLCLFAAWRQNRKVLRAGTRWAAGSDATRIRIDNRINTIVIARENIEAFRRVGSLFVLQLREGAVVAIPVALLESVLTDPDLARLID</sequence>
<keyword evidence="1" id="KW-0812">Transmembrane</keyword>
<dbReference type="OrthoDB" id="4751019at2"/>
<evidence type="ECO:0000256" key="1">
    <source>
        <dbReference type="SAM" id="Phobius"/>
    </source>
</evidence>
<dbReference type="RefSeq" id="WP_126195564.1">
    <property type="nucleotide sequence ID" value="NZ_CP085954.1"/>
</dbReference>
<gene>
    <name evidence="2" type="ORF">NCTC10741_01395</name>
</gene>
<evidence type="ECO:0000313" key="3">
    <source>
        <dbReference type="Proteomes" id="UP000271626"/>
    </source>
</evidence>
<proteinExistence type="predicted"/>
<reference evidence="2 3" key="1">
    <citation type="submission" date="2018-12" db="EMBL/GenBank/DDBJ databases">
        <authorList>
            <consortium name="Pathogen Informatics"/>
        </authorList>
    </citation>
    <scope>NUCLEOTIDE SEQUENCE [LARGE SCALE GENOMIC DNA]</scope>
    <source>
        <strain evidence="2 3">NCTC10741</strain>
    </source>
</reference>
<name>A0A3P8JYA8_TSUPA</name>
<evidence type="ECO:0000313" key="2">
    <source>
        <dbReference type="EMBL" id="VDR38279.1"/>
    </source>
</evidence>
<organism evidence="2 3">
    <name type="scientific">Tsukamurella paurometabola</name>
    <name type="common">Corynebacterium paurometabolum</name>
    <dbReference type="NCBI Taxonomy" id="2061"/>
    <lineage>
        <taxon>Bacteria</taxon>
        <taxon>Bacillati</taxon>
        <taxon>Actinomycetota</taxon>
        <taxon>Actinomycetes</taxon>
        <taxon>Mycobacteriales</taxon>
        <taxon>Tsukamurellaceae</taxon>
        <taxon>Tsukamurella</taxon>
    </lineage>
</organism>
<dbReference type="Proteomes" id="UP000271626">
    <property type="component" value="Chromosome"/>
</dbReference>